<accession>A0A0V1JGC9</accession>
<name>A0A0V1JGC9_TRIPS</name>
<evidence type="ECO:0000313" key="1">
    <source>
        <dbReference type="EMBL" id="KRZ34071.1"/>
    </source>
</evidence>
<evidence type="ECO:0000313" key="2">
    <source>
        <dbReference type="Proteomes" id="UP000054805"/>
    </source>
</evidence>
<dbReference type="Proteomes" id="UP000054805">
    <property type="component" value="Unassembled WGS sequence"/>
</dbReference>
<dbReference type="EMBL" id="JYDS01000005">
    <property type="protein sequence ID" value="KRZ34071.1"/>
    <property type="molecule type" value="Genomic_DNA"/>
</dbReference>
<keyword evidence="2" id="KW-1185">Reference proteome</keyword>
<sequence>LRRNFLQLHRVNVHLRNKFCYFFYSNSSLSNTSFRIAELLKFTQFFHIFSLLFQQFNGIFDVIKCADDTMLLLHKHTCFNCRIAICLIV</sequence>
<feature type="non-terminal residue" evidence="1">
    <location>
        <position position="1"/>
    </location>
</feature>
<protein>
    <submittedName>
        <fullName evidence="1">Uncharacterized protein</fullName>
    </submittedName>
</protein>
<reference evidence="1 2" key="1">
    <citation type="submission" date="2015-01" db="EMBL/GenBank/DDBJ databases">
        <title>Evolution of Trichinella species and genotypes.</title>
        <authorList>
            <person name="Korhonen P.K."/>
            <person name="Edoardo P."/>
            <person name="Giuseppe L.R."/>
            <person name="Gasser R.B."/>
        </authorList>
    </citation>
    <scope>NUCLEOTIDE SEQUENCE [LARGE SCALE GENOMIC DNA]</scope>
    <source>
        <strain evidence="1">ISS588</strain>
    </source>
</reference>
<comment type="caution">
    <text evidence="1">The sequence shown here is derived from an EMBL/GenBank/DDBJ whole genome shotgun (WGS) entry which is preliminary data.</text>
</comment>
<dbReference type="AlphaFoldDB" id="A0A0V1JGC9"/>
<organism evidence="1 2">
    <name type="scientific">Trichinella pseudospiralis</name>
    <name type="common">Parasitic roundworm</name>
    <dbReference type="NCBI Taxonomy" id="6337"/>
    <lineage>
        <taxon>Eukaryota</taxon>
        <taxon>Metazoa</taxon>
        <taxon>Ecdysozoa</taxon>
        <taxon>Nematoda</taxon>
        <taxon>Enoplea</taxon>
        <taxon>Dorylaimia</taxon>
        <taxon>Trichinellida</taxon>
        <taxon>Trichinellidae</taxon>
        <taxon>Trichinella</taxon>
    </lineage>
</organism>
<proteinExistence type="predicted"/>
<gene>
    <name evidence="1" type="ORF">T4B_13596</name>
</gene>